<feature type="transmembrane region" description="Helical" evidence="10">
    <location>
        <begin position="272"/>
        <end position="298"/>
    </location>
</feature>
<comment type="subcellular location">
    <subcellularLocation>
        <location evidence="1">Membrane</location>
        <topology evidence="1">Multi-pass membrane protein</topology>
    </subcellularLocation>
</comment>
<feature type="domain" description="Cation/H+ exchanger transmembrane" evidence="11">
    <location>
        <begin position="61"/>
        <end position="379"/>
    </location>
</feature>
<dbReference type="EMBL" id="LRBV02000001">
    <property type="status" value="NOT_ANNOTATED_CDS"/>
    <property type="molecule type" value="Genomic_DNA"/>
</dbReference>
<evidence type="ECO:0000256" key="9">
    <source>
        <dbReference type="ARBA" id="ARBA00038341"/>
    </source>
</evidence>
<name>A0A7N2QXL3_QUELO</name>
<keyword evidence="3" id="KW-0633">Potassium transport</keyword>
<evidence type="ECO:0000256" key="6">
    <source>
        <dbReference type="ARBA" id="ARBA00022989"/>
    </source>
</evidence>
<keyword evidence="6 10" id="KW-1133">Transmembrane helix</keyword>
<keyword evidence="8 10" id="KW-0472">Membrane</keyword>
<feature type="transmembrane region" description="Helical" evidence="10">
    <location>
        <begin position="129"/>
        <end position="152"/>
    </location>
</feature>
<dbReference type="Gramene" id="QL01p025937:mrna">
    <property type="protein sequence ID" value="QL01p025937:mrna"/>
    <property type="gene ID" value="QL01p025937"/>
</dbReference>
<keyword evidence="4 10" id="KW-0812">Transmembrane</keyword>
<dbReference type="PANTHER" id="PTHR32468">
    <property type="entry name" value="CATION/H + ANTIPORTER"/>
    <property type="match status" value="1"/>
</dbReference>
<feature type="transmembrane region" description="Helical" evidence="10">
    <location>
        <begin position="96"/>
        <end position="117"/>
    </location>
</feature>
<dbReference type="GO" id="GO:0006813">
    <property type="term" value="P:potassium ion transport"/>
    <property type="evidence" value="ECO:0007669"/>
    <property type="project" value="UniProtKB-KW"/>
</dbReference>
<dbReference type="GO" id="GO:0006885">
    <property type="term" value="P:regulation of pH"/>
    <property type="evidence" value="ECO:0007669"/>
    <property type="project" value="TreeGrafter"/>
</dbReference>
<dbReference type="OMA" id="CIIICIM"/>
<dbReference type="Proteomes" id="UP000594261">
    <property type="component" value="Chromosome 1"/>
</dbReference>
<reference evidence="12 13" key="1">
    <citation type="journal article" date="2016" name="G3 (Bethesda)">
        <title>First Draft Assembly and Annotation of the Genome of a California Endemic Oak Quercus lobata Nee (Fagaceae).</title>
        <authorList>
            <person name="Sork V.L."/>
            <person name="Fitz-Gibbon S.T."/>
            <person name="Puiu D."/>
            <person name="Crepeau M."/>
            <person name="Gugger P.F."/>
            <person name="Sherman R."/>
            <person name="Stevens K."/>
            <person name="Langley C.H."/>
            <person name="Pellegrini M."/>
            <person name="Salzberg S.L."/>
        </authorList>
    </citation>
    <scope>NUCLEOTIDE SEQUENCE [LARGE SCALE GENOMIC DNA]</scope>
    <source>
        <strain evidence="12 13">cv. SW786</strain>
    </source>
</reference>
<keyword evidence="13" id="KW-1185">Reference proteome</keyword>
<keyword evidence="2" id="KW-0813">Transport</keyword>
<dbReference type="GO" id="GO:0012505">
    <property type="term" value="C:endomembrane system"/>
    <property type="evidence" value="ECO:0007669"/>
    <property type="project" value="TreeGrafter"/>
</dbReference>
<evidence type="ECO:0000256" key="10">
    <source>
        <dbReference type="SAM" id="Phobius"/>
    </source>
</evidence>
<evidence type="ECO:0000313" key="12">
    <source>
        <dbReference type="EnsemblPlants" id="QL01p025937:mrna"/>
    </source>
</evidence>
<dbReference type="PANTHER" id="PTHR32468:SF66">
    <property type="entry name" value="CATION_H+ EXCHANGER DOMAIN-CONTAINING PROTEIN"/>
    <property type="match status" value="1"/>
</dbReference>
<proteinExistence type="inferred from homology"/>
<evidence type="ECO:0000256" key="7">
    <source>
        <dbReference type="ARBA" id="ARBA00023065"/>
    </source>
</evidence>
<dbReference type="GO" id="GO:1902600">
    <property type="term" value="P:proton transmembrane transport"/>
    <property type="evidence" value="ECO:0007669"/>
    <property type="project" value="InterPro"/>
</dbReference>
<evidence type="ECO:0000256" key="3">
    <source>
        <dbReference type="ARBA" id="ARBA00022538"/>
    </source>
</evidence>
<dbReference type="InterPro" id="IPR038770">
    <property type="entry name" value="Na+/solute_symporter_sf"/>
</dbReference>
<dbReference type="Gene3D" id="1.20.1530.20">
    <property type="match status" value="1"/>
</dbReference>
<evidence type="ECO:0000259" key="11">
    <source>
        <dbReference type="Pfam" id="PF00999"/>
    </source>
</evidence>
<feature type="transmembrane region" description="Helical" evidence="10">
    <location>
        <begin position="68"/>
        <end position="90"/>
    </location>
</feature>
<feature type="transmembrane region" description="Helical" evidence="10">
    <location>
        <begin position="197"/>
        <end position="218"/>
    </location>
</feature>
<accession>A0A7N2QXL3</accession>
<dbReference type="InterPro" id="IPR050794">
    <property type="entry name" value="CPA2_transporter"/>
</dbReference>
<feature type="transmembrane region" description="Helical" evidence="10">
    <location>
        <begin position="318"/>
        <end position="341"/>
    </location>
</feature>
<dbReference type="Pfam" id="PF00999">
    <property type="entry name" value="Na_H_Exchanger"/>
    <property type="match status" value="1"/>
</dbReference>
<keyword evidence="5" id="KW-0630">Potassium</keyword>
<dbReference type="AlphaFoldDB" id="A0A7N2QXL3"/>
<evidence type="ECO:0000256" key="4">
    <source>
        <dbReference type="ARBA" id="ARBA00022692"/>
    </source>
</evidence>
<feature type="transmembrane region" description="Helical" evidence="10">
    <location>
        <begin position="348"/>
        <end position="371"/>
    </location>
</feature>
<evidence type="ECO:0000256" key="1">
    <source>
        <dbReference type="ARBA" id="ARBA00004141"/>
    </source>
</evidence>
<keyword evidence="7" id="KW-0406">Ion transport</keyword>
<evidence type="ECO:0000313" key="13">
    <source>
        <dbReference type="Proteomes" id="UP000594261"/>
    </source>
</evidence>
<dbReference type="InterPro" id="IPR006153">
    <property type="entry name" value="Cation/H_exchanger_TM"/>
</dbReference>
<dbReference type="EnsemblPlants" id="QL01p025937:mrna">
    <property type="protein sequence ID" value="QL01p025937:mrna"/>
    <property type="gene ID" value="QL01p025937"/>
</dbReference>
<evidence type="ECO:0000256" key="5">
    <source>
        <dbReference type="ARBA" id="ARBA00022958"/>
    </source>
</evidence>
<comment type="similarity">
    <text evidence="9">Belongs to the monovalent cation:proton antiporter 2 (CPA2) transporter (TC 2.A.37) family. CHX (TC 2.A.37.4) subfamily.</text>
</comment>
<reference evidence="12" key="2">
    <citation type="submission" date="2021-01" db="UniProtKB">
        <authorList>
            <consortium name="EnsemblPlants"/>
        </authorList>
    </citation>
    <scope>IDENTIFICATION</scope>
</reference>
<evidence type="ECO:0000256" key="2">
    <source>
        <dbReference type="ARBA" id="ARBA00022448"/>
    </source>
</evidence>
<feature type="transmembrane region" description="Helical" evidence="10">
    <location>
        <begin position="33"/>
        <end position="56"/>
    </location>
</feature>
<feature type="transmembrane region" description="Helical" evidence="10">
    <location>
        <begin position="164"/>
        <end position="185"/>
    </location>
</feature>
<dbReference type="GO" id="GO:0015297">
    <property type="term" value="F:antiporter activity"/>
    <property type="evidence" value="ECO:0007669"/>
    <property type="project" value="InterPro"/>
</dbReference>
<protein>
    <recommendedName>
        <fullName evidence="11">Cation/H+ exchanger transmembrane domain-containing protein</fullName>
    </recommendedName>
</protein>
<organism evidence="12 13">
    <name type="scientific">Quercus lobata</name>
    <name type="common">Valley oak</name>
    <dbReference type="NCBI Taxonomy" id="97700"/>
    <lineage>
        <taxon>Eukaryota</taxon>
        <taxon>Viridiplantae</taxon>
        <taxon>Streptophyta</taxon>
        <taxon>Embryophyta</taxon>
        <taxon>Tracheophyta</taxon>
        <taxon>Spermatophyta</taxon>
        <taxon>Magnoliopsida</taxon>
        <taxon>eudicotyledons</taxon>
        <taxon>Gunneridae</taxon>
        <taxon>Pentapetalae</taxon>
        <taxon>rosids</taxon>
        <taxon>fabids</taxon>
        <taxon>Fagales</taxon>
        <taxon>Fagaceae</taxon>
        <taxon>Quercus</taxon>
    </lineage>
</organism>
<dbReference type="InParanoid" id="A0A7N2QXL3"/>
<evidence type="ECO:0000256" key="8">
    <source>
        <dbReference type="ARBA" id="ARBA00023136"/>
    </source>
</evidence>
<sequence length="380" mass="41477">MVQNDLRNVTSVCEPRQNLSSRGIFFDDNPFDFAVPVLCAQLSISALINAFLQLVLSPVGETAFISQMWTGIAMGPSILGKFGALAATIYPKKSLYLRKTLGNFACLLFMFLVGVKMDLSMVTKSGKKALVIGLCAFLLPLTPSTVFASILKHNVTTEQNLYKSLIPIAVFQSTSSFHVIACLLADLNLLNSELGRLATSSSMVSGICSWIWLMISLMVRQSSISNKNTIPLQLLGVASMLCIIICIMRPILLWLTRETAKRKALKESHFIFIFLMILMCALLGEVNGVHFMLGPMILGLAVPDGWPLGSAIVDKLDSYVSSILLPSYFVYSCAAIDLALINLKTTGIVAMLALCSLLGKFMGTMLPSLYYKMPIIDSLC</sequence>
<dbReference type="GO" id="GO:0016020">
    <property type="term" value="C:membrane"/>
    <property type="evidence" value="ECO:0007669"/>
    <property type="project" value="UniProtKB-SubCell"/>
</dbReference>
<feature type="transmembrane region" description="Helical" evidence="10">
    <location>
        <begin position="230"/>
        <end position="252"/>
    </location>
</feature>